<keyword evidence="3 6" id="KW-0812">Transmembrane</keyword>
<keyword evidence="4 6" id="KW-1133">Transmembrane helix</keyword>
<keyword evidence="2" id="KW-1003">Cell membrane</keyword>
<comment type="subcellular location">
    <subcellularLocation>
        <location evidence="1">Cell membrane</location>
        <topology evidence="1">Multi-pass membrane protein</topology>
    </subcellularLocation>
</comment>
<dbReference type="InterPro" id="IPR051461">
    <property type="entry name" value="UPF0750_membrane"/>
</dbReference>
<evidence type="ECO:0000256" key="2">
    <source>
        <dbReference type="ARBA" id="ARBA00022475"/>
    </source>
</evidence>
<evidence type="ECO:0000256" key="4">
    <source>
        <dbReference type="ARBA" id="ARBA00022989"/>
    </source>
</evidence>
<keyword evidence="5 6" id="KW-0472">Membrane</keyword>
<feature type="transmembrane region" description="Helical" evidence="6">
    <location>
        <begin position="95"/>
        <end position="117"/>
    </location>
</feature>
<gene>
    <name evidence="7" type="ORF">SAMN05216454_101207</name>
</gene>
<reference evidence="7 8" key="1">
    <citation type="submission" date="2016-10" db="EMBL/GenBank/DDBJ databases">
        <authorList>
            <person name="de Groot N.N."/>
        </authorList>
    </citation>
    <scope>NUCLEOTIDE SEQUENCE [LARGE SCALE GENOMIC DNA]</scope>
    <source>
        <strain evidence="7 8">Calf135</strain>
    </source>
</reference>
<feature type="transmembrane region" description="Helical" evidence="6">
    <location>
        <begin position="138"/>
        <end position="156"/>
    </location>
</feature>
<accession>A0A1H8EQ86</accession>
<evidence type="ECO:0000313" key="8">
    <source>
        <dbReference type="Proteomes" id="UP000199512"/>
    </source>
</evidence>
<dbReference type="InterPro" id="IPR003740">
    <property type="entry name" value="YitT"/>
</dbReference>
<dbReference type="GO" id="GO:0005886">
    <property type="term" value="C:plasma membrane"/>
    <property type="evidence" value="ECO:0007669"/>
    <property type="project" value="UniProtKB-SubCell"/>
</dbReference>
<dbReference type="EMBL" id="FODF01000001">
    <property type="protein sequence ID" value="SEN21655.1"/>
    <property type="molecule type" value="Genomic_DNA"/>
</dbReference>
<evidence type="ECO:0000256" key="6">
    <source>
        <dbReference type="SAM" id="Phobius"/>
    </source>
</evidence>
<sequence>MVTIGTFILSFGIYNFYYQNGITEGGVLGILLILKNMFGVEVSISNILIDGILILIGFKVLGKEFFGYTLFASFAFSVIYGILEKVGFLVTVNNDLMAAILGGASVGIGCAIIMNAGGASGGDDALAIVLSKLLRFRIGIIYLISDVSVLLLSLVYLPMRSMMYSIVAVVISGQVIDLLYKEKKKIPTETAVAGKVKENKLAA</sequence>
<name>A0A1H8EQ86_9FIRM</name>
<evidence type="ECO:0000256" key="5">
    <source>
        <dbReference type="ARBA" id="ARBA00023136"/>
    </source>
</evidence>
<protein>
    <submittedName>
        <fullName evidence="7">Uncharacterized 5xTM membrane BCR, YitT family COG1284</fullName>
    </submittedName>
</protein>
<dbReference type="AlphaFoldDB" id="A0A1H8EQ86"/>
<proteinExistence type="predicted"/>
<evidence type="ECO:0000256" key="3">
    <source>
        <dbReference type="ARBA" id="ARBA00022692"/>
    </source>
</evidence>
<dbReference type="Proteomes" id="UP000199512">
    <property type="component" value="Unassembled WGS sequence"/>
</dbReference>
<feature type="transmembrane region" description="Helical" evidence="6">
    <location>
        <begin position="65"/>
        <end position="83"/>
    </location>
</feature>
<dbReference type="Pfam" id="PF02588">
    <property type="entry name" value="YitT_membrane"/>
    <property type="match status" value="1"/>
</dbReference>
<organism evidence="7 8">
    <name type="scientific">Peptostreptococcus russellii</name>
    <dbReference type="NCBI Taxonomy" id="215200"/>
    <lineage>
        <taxon>Bacteria</taxon>
        <taxon>Bacillati</taxon>
        <taxon>Bacillota</taxon>
        <taxon>Clostridia</taxon>
        <taxon>Peptostreptococcales</taxon>
        <taxon>Peptostreptococcaceae</taxon>
        <taxon>Peptostreptococcus</taxon>
    </lineage>
</organism>
<dbReference type="PANTHER" id="PTHR33545:SF10">
    <property type="entry name" value="UPF0750 MEMBRANE PROTEIN YPJC"/>
    <property type="match status" value="1"/>
</dbReference>
<evidence type="ECO:0000313" key="7">
    <source>
        <dbReference type="EMBL" id="SEN21655.1"/>
    </source>
</evidence>
<dbReference type="PANTHER" id="PTHR33545">
    <property type="entry name" value="UPF0750 MEMBRANE PROTEIN YITT-RELATED"/>
    <property type="match status" value="1"/>
</dbReference>
<feature type="transmembrane region" description="Helical" evidence="6">
    <location>
        <begin position="37"/>
        <end position="58"/>
    </location>
</feature>
<keyword evidence="8" id="KW-1185">Reference proteome</keyword>
<evidence type="ECO:0000256" key="1">
    <source>
        <dbReference type="ARBA" id="ARBA00004651"/>
    </source>
</evidence>